<reference evidence="2" key="1">
    <citation type="journal article" date="2023" name="G3 (Bethesda)">
        <title>Genome assembly and association tests identify interacting loci associated with vigor, precocity, and sex in interspecific pistachio rootstocks.</title>
        <authorList>
            <person name="Palmer W."/>
            <person name="Jacygrad E."/>
            <person name="Sagayaradj S."/>
            <person name="Cavanaugh K."/>
            <person name="Han R."/>
            <person name="Bertier L."/>
            <person name="Beede B."/>
            <person name="Kafkas S."/>
            <person name="Golino D."/>
            <person name="Preece J."/>
            <person name="Michelmore R."/>
        </authorList>
    </citation>
    <scope>NUCLEOTIDE SEQUENCE [LARGE SCALE GENOMIC DNA]</scope>
</reference>
<organism evidence="1 2">
    <name type="scientific">Pistacia integerrima</name>
    <dbReference type="NCBI Taxonomy" id="434235"/>
    <lineage>
        <taxon>Eukaryota</taxon>
        <taxon>Viridiplantae</taxon>
        <taxon>Streptophyta</taxon>
        <taxon>Embryophyta</taxon>
        <taxon>Tracheophyta</taxon>
        <taxon>Spermatophyta</taxon>
        <taxon>Magnoliopsida</taxon>
        <taxon>eudicotyledons</taxon>
        <taxon>Gunneridae</taxon>
        <taxon>Pentapetalae</taxon>
        <taxon>rosids</taxon>
        <taxon>malvids</taxon>
        <taxon>Sapindales</taxon>
        <taxon>Anacardiaceae</taxon>
        <taxon>Pistacia</taxon>
    </lineage>
</organism>
<accession>A0ACC0Y3J0</accession>
<evidence type="ECO:0000313" key="2">
    <source>
        <dbReference type="Proteomes" id="UP001163603"/>
    </source>
</evidence>
<evidence type="ECO:0000313" key="1">
    <source>
        <dbReference type="EMBL" id="KAJ0028224.1"/>
    </source>
</evidence>
<name>A0ACC0Y3J0_9ROSI</name>
<proteinExistence type="predicted"/>
<dbReference type="Proteomes" id="UP001163603">
    <property type="component" value="Chromosome 9"/>
</dbReference>
<comment type="caution">
    <text evidence="1">The sequence shown here is derived from an EMBL/GenBank/DDBJ whole genome shotgun (WGS) entry which is preliminary data.</text>
</comment>
<keyword evidence="2" id="KW-1185">Reference proteome</keyword>
<gene>
    <name evidence="1" type="ORF">Pint_36423</name>
</gene>
<sequence length="171" mass="19626">MEDHSQVAIKRLPPLLESYDGHCGPDASRFICDNMFLHFMTLDAFVRSPFIVQCIVWCLHMIAKVLGRSNKIVAEQLTRDHSPFVEVRQELKSLHPDDSDIEVLQHGVCVKGILQFYSISLCRSVLTAEPSIYTRVLQPNDKFLIFTSDGLWEQLTNQEVAEIVHNNPRYI</sequence>
<protein>
    <submittedName>
        <fullName evidence="1">Uncharacterized protein</fullName>
    </submittedName>
</protein>
<dbReference type="EMBL" id="CM047744">
    <property type="protein sequence ID" value="KAJ0028224.1"/>
    <property type="molecule type" value="Genomic_DNA"/>
</dbReference>